<evidence type="ECO:0000313" key="4">
    <source>
        <dbReference type="EMBL" id="QNO55552.1"/>
    </source>
</evidence>
<dbReference type="InterPro" id="IPR001434">
    <property type="entry name" value="OmcB-like_DUF11"/>
</dbReference>
<dbReference type="InterPro" id="IPR047589">
    <property type="entry name" value="DUF11_rpt"/>
</dbReference>
<feature type="domain" description="DUF7507" evidence="3">
    <location>
        <begin position="259"/>
        <end position="353"/>
    </location>
</feature>
<feature type="compositionally biased region" description="Polar residues" evidence="1">
    <location>
        <begin position="336"/>
        <end position="351"/>
    </location>
</feature>
<gene>
    <name evidence="4" type="ORF">KJBBJMEN_00001</name>
</gene>
<dbReference type="InterPro" id="IPR051172">
    <property type="entry name" value="Chlamydia_OmcB"/>
</dbReference>
<feature type="domain" description="DUF11" evidence="2">
    <location>
        <begin position="482"/>
        <end position="568"/>
    </location>
</feature>
<evidence type="ECO:0000259" key="2">
    <source>
        <dbReference type="Pfam" id="PF01345"/>
    </source>
</evidence>
<reference evidence="4" key="1">
    <citation type="submission" date="2020-06" db="EMBL/GenBank/DDBJ databases">
        <title>Unique genomic features of the anaerobic methanotrophic archaea.</title>
        <authorList>
            <person name="Chadwick G.L."/>
            <person name="Skennerton C.T."/>
            <person name="Laso-Perez R."/>
            <person name="Leu A.O."/>
            <person name="Speth D.R."/>
            <person name="Yu H."/>
            <person name="Morgan-Lang C."/>
            <person name="Hatzenpichler R."/>
            <person name="Goudeau D."/>
            <person name="Malmstrom R."/>
            <person name="Brazelton W.J."/>
            <person name="Woyke T."/>
            <person name="Hallam S.J."/>
            <person name="Tyson G.W."/>
            <person name="Wegener G."/>
            <person name="Boetius A."/>
            <person name="Orphan V."/>
        </authorList>
    </citation>
    <scope>NUCLEOTIDE SEQUENCE</scope>
</reference>
<dbReference type="Pfam" id="PF24346">
    <property type="entry name" value="DUF7507"/>
    <property type="match status" value="4"/>
</dbReference>
<dbReference type="AlphaFoldDB" id="A0A7G9Z5L8"/>
<dbReference type="EMBL" id="MT631619">
    <property type="protein sequence ID" value="QNO55552.1"/>
    <property type="molecule type" value="Genomic_DNA"/>
</dbReference>
<feature type="domain" description="DUF7507" evidence="3">
    <location>
        <begin position="41"/>
        <end position="135"/>
    </location>
</feature>
<proteinExistence type="predicted"/>
<feature type="region of interest" description="Disordered" evidence="1">
    <location>
        <begin position="323"/>
        <end position="352"/>
    </location>
</feature>
<dbReference type="PANTHER" id="PTHR34819">
    <property type="entry name" value="LARGE CYSTEINE-RICH PERIPLASMIC PROTEIN OMCB"/>
    <property type="match status" value="1"/>
</dbReference>
<name>A0A7G9Z5L8_9EURY</name>
<dbReference type="NCBIfam" id="TIGR01451">
    <property type="entry name" value="B_ant_repeat"/>
    <property type="match status" value="5"/>
</dbReference>
<dbReference type="PANTHER" id="PTHR34819:SF3">
    <property type="entry name" value="CELL SURFACE PROTEIN"/>
    <property type="match status" value="1"/>
</dbReference>
<feature type="domain" description="DUF7507" evidence="3">
    <location>
        <begin position="367"/>
        <end position="469"/>
    </location>
</feature>
<dbReference type="InterPro" id="IPR055354">
    <property type="entry name" value="DUF7507"/>
</dbReference>
<feature type="domain" description="DUF7507" evidence="3">
    <location>
        <begin position="150"/>
        <end position="244"/>
    </location>
</feature>
<protein>
    <submittedName>
        <fullName evidence="4">Uncharacterized protein</fullName>
    </submittedName>
</protein>
<accession>A0A7G9Z5L8</accession>
<evidence type="ECO:0000259" key="3">
    <source>
        <dbReference type="Pfam" id="PF24346"/>
    </source>
</evidence>
<evidence type="ECO:0000256" key="1">
    <source>
        <dbReference type="SAM" id="MobiDB-lite"/>
    </source>
</evidence>
<dbReference type="Pfam" id="PF01345">
    <property type="entry name" value="DUF11"/>
    <property type="match status" value="1"/>
</dbReference>
<sequence>MEGDLLGLLTNTATASSTDSLGNTVTCADDASVDLTSTSECTVTKTPSVNTATVGETITYSFTVMNSGDTTLSSLTLTDSMLGPITLDKTTLAPGEVASSTGGPYTHTVVEGDLPGPLTNTATASSTDSLGNTVTCADDASVDLTSTSECTVTKTPSVNTATVGETITYSFTVMNTGDTTLSSLTLTDSMLGPITLDKTTLAPLETASSTGGPYAHTVVEGDLPGPLTNTATASSTDSLGNTVTCADDASVDLTSTSECTVTKTPSVNTATVGETITYSFTVMNTGDTTLSSLTLTDSMLGPITLDKTTLAPGDVASSTGGPYAHTVVEGDLPGPLTNTATASSTDSQGNPVTCADDASVDLTSTSEITIKKTASLTGSCPGSDPLAVSIGDTVTYCFNVTNTGDVTLTNVAVSDNVYGPVTNLDKTTLAPGESAHGTVTHIVVASDPSSITNTATANGTNPCGGTVNDTDDCTIIVNIHPDVELEKSGSPAIVAPGGNVTYTINYTNTGAVPLHHVVITEHYPKGVTFISASPAPDAGTTNVWTIGTLLPGKSGTIVIKVKVPEPIDLSFTETGSVIGEGLVRGHQRPIHRAKAIFA</sequence>
<organism evidence="4">
    <name type="scientific">Candidatus Methanophaga sp. ANME-1 ERB7</name>
    <dbReference type="NCBI Taxonomy" id="2759913"/>
    <lineage>
        <taxon>Archaea</taxon>
        <taxon>Methanobacteriati</taxon>
        <taxon>Methanobacteriota</taxon>
        <taxon>Stenosarchaea group</taxon>
        <taxon>Methanomicrobia</taxon>
        <taxon>Candidatus Methanophagales</taxon>
        <taxon>Candidatus Methanophagaceae</taxon>
        <taxon>Candidatus Methanophaga</taxon>
    </lineage>
</organism>